<gene>
    <name evidence="1" type="ordered locus">PCC7424_4418</name>
</gene>
<dbReference type="HOGENOM" id="CLU_3268886_0_0_3"/>
<evidence type="ECO:0000313" key="2">
    <source>
        <dbReference type="Proteomes" id="UP000002384"/>
    </source>
</evidence>
<dbReference type="STRING" id="65393.PCC7424_4418"/>
<reference evidence="2" key="1">
    <citation type="journal article" date="2011" name="MBio">
        <title>Novel metabolic attributes of the genus Cyanothece, comprising a group of unicellular nitrogen-fixing Cyanobacteria.</title>
        <authorList>
            <person name="Bandyopadhyay A."/>
            <person name="Elvitigala T."/>
            <person name="Welsh E."/>
            <person name="Stockel J."/>
            <person name="Liberton M."/>
            <person name="Min H."/>
            <person name="Sherman L.A."/>
            <person name="Pakrasi H.B."/>
        </authorList>
    </citation>
    <scope>NUCLEOTIDE SEQUENCE [LARGE SCALE GENOMIC DNA]</scope>
    <source>
        <strain evidence="2">PCC 7424</strain>
    </source>
</reference>
<sequence>MPTLYVLLLDVGNVPSEKLHNLLHKNNTVYNLSMLFYGLNN</sequence>
<organism evidence="1 2">
    <name type="scientific">Gloeothece citriformis (strain PCC 7424)</name>
    <name type="common">Cyanothece sp. (strain PCC 7424)</name>
    <dbReference type="NCBI Taxonomy" id="65393"/>
    <lineage>
        <taxon>Bacteria</taxon>
        <taxon>Bacillati</taxon>
        <taxon>Cyanobacteriota</taxon>
        <taxon>Cyanophyceae</taxon>
        <taxon>Oscillatoriophycideae</taxon>
        <taxon>Chroococcales</taxon>
        <taxon>Aphanothecaceae</taxon>
        <taxon>Gloeothece</taxon>
        <taxon>Gloeothece citriformis</taxon>
    </lineage>
</organism>
<proteinExistence type="predicted"/>
<evidence type="ECO:0000313" key="1">
    <source>
        <dbReference type="EMBL" id="ACK72782.1"/>
    </source>
</evidence>
<name>B7K913_GLOC7</name>
<protein>
    <submittedName>
        <fullName evidence="1">Uncharacterized protein</fullName>
    </submittedName>
</protein>
<dbReference type="KEGG" id="cyc:PCC7424_4418"/>
<dbReference type="EMBL" id="CP001291">
    <property type="protein sequence ID" value="ACK72782.1"/>
    <property type="molecule type" value="Genomic_DNA"/>
</dbReference>
<dbReference type="Proteomes" id="UP000002384">
    <property type="component" value="Chromosome"/>
</dbReference>
<accession>B7K913</accession>
<keyword evidence="2" id="KW-1185">Reference proteome</keyword>
<dbReference type="AlphaFoldDB" id="B7K913"/>